<gene>
    <name evidence="7" type="ORF">OB236_07940</name>
</gene>
<name>A0ABT2UDJ4_9BACL</name>
<dbReference type="InterPro" id="IPR018060">
    <property type="entry name" value="HTH_AraC"/>
</dbReference>
<reference evidence="7 8" key="1">
    <citation type="submission" date="2022-09" db="EMBL/GenBank/DDBJ databases">
        <authorList>
            <person name="Han X.L."/>
            <person name="Wang Q."/>
            <person name="Lu T."/>
        </authorList>
    </citation>
    <scope>NUCLEOTIDE SEQUENCE [LARGE SCALE GENOMIC DNA]</scope>
    <source>
        <strain evidence="7 8">WQ 127069</strain>
    </source>
</reference>
<feature type="modified residue" description="4-aspartylphosphate" evidence="4">
    <location>
        <position position="54"/>
    </location>
</feature>
<keyword evidence="1" id="KW-0805">Transcription regulation</keyword>
<dbReference type="PANTHER" id="PTHR43280:SF2">
    <property type="entry name" value="HTH-TYPE TRANSCRIPTIONAL REGULATOR EXSA"/>
    <property type="match status" value="1"/>
</dbReference>
<evidence type="ECO:0000259" key="5">
    <source>
        <dbReference type="PROSITE" id="PS01124"/>
    </source>
</evidence>
<feature type="domain" description="Response regulatory" evidence="6">
    <location>
        <begin position="3"/>
        <end position="119"/>
    </location>
</feature>
<evidence type="ECO:0000256" key="1">
    <source>
        <dbReference type="ARBA" id="ARBA00023015"/>
    </source>
</evidence>
<evidence type="ECO:0000256" key="2">
    <source>
        <dbReference type="ARBA" id="ARBA00023125"/>
    </source>
</evidence>
<dbReference type="SUPFAM" id="SSF46689">
    <property type="entry name" value="Homeodomain-like"/>
    <property type="match status" value="2"/>
</dbReference>
<dbReference type="CDD" id="cd17536">
    <property type="entry name" value="REC_YesN-like"/>
    <property type="match status" value="1"/>
</dbReference>
<dbReference type="PANTHER" id="PTHR43280">
    <property type="entry name" value="ARAC-FAMILY TRANSCRIPTIONAL REGULATOR"/>
    <property type="match status" value="1"/>
</dbReference>
<dbReference type="Proteomes" id="UP001652445">
    <property type="component" value="Unassembled WGS sequence"/>
</dbReference>
<protein>
    <submittedName>
        <fullName evidence="7">Response regulator</fullName>
    </submittedName>
</protein>
<dbReference type="InterPro" id="IPR009057">
    <property type="entry name" value="Homeodomain-like_sf"/>
</dbReference>
<dbReference type="PROSITE" id="PS01124">
    <property type="entry name" value="HTH_ARAC_FAMILY_2"/>
    <property type="match status" value="1"/>
</dbReference>
<keyword evidence="4" id="KW-0597">Phosphoprotein</keyword>
<dbReference type="InterPro" id="IPR020449">
    <property type="entry name" value="Tscrpt_reg_AraC-type_HTH"/>
</dbReference>
<evidence type="ECO:0000313" key="8">
    <source>
        <dbReference type="Proteomes" id="UP001652445"/>
    </source>
</evidence>
<keyword evidence="2" id="KW-0238">DNA-binding</keyword>
<dbReference type="RefSeq" id="WP_262683455.1">
    <property type="nucleotide sequence ID" value="NZ_JAOQIO010000016.1"/>
</dbReference>
<dbReference type="PROSITE" id="PS50110">
    <property type="entry name" value="RESPONSE_REGULATORY"/>
    <property type="match status" value="1"/>
</dbReference>
<evidence type="ECO:0000259" key="6">
    <source>
        <dbReference type="PROSITE" id="PS50110"/>
    </source>
</evidence>
<dbReference type="EMBL" id="JAOQIO010000016">
    <property type="protein sequence ID" value="MCU6792056.1"/>
    <property type="molecule type" value="Genomic_DNA"/>
</dbReference>
<evidence type="ECO:0000313" key="7">
    <source>
        <dbReference type="EMBL" id="MCU6792056.1"/>
    </source>
</evidence>
<evidence type="ECO:0000256" key="3">
    <source>
        <dbReference type="ARBA" id="ARBA00023163"/>
    </source>
</evidence>
<dbReference type="SUPFAM" id="SSF52172">
    <property type="entry name" value="CheY-like"/>
    <property type="match status" value="1"/>
</dbReference>
<dbReference type="InterPro" id="IPR011006">
    <property type="entry name" value="CheY-like_superfamily"/>
</dbReference>
<dbReference type="SMART" id="SM00342">
    <property type="entry name" value="HTH_ARAC"/>
    <property type="match status" value="1"/>
</dbReference>
<dbReference type="Pfam" id="PF00072">
    <property type="entry name" value="Response_reg"/>
    <property type="match status" value="1"/>
</dbReference>
<dbReference type="PRINTS" id="PR00032">
    <property type="entry name" value="HTHARAC"/>
</dbReference>
<keyword evidence="3" id="KW-0804">Transcription</keyword>
<evidence type="ECO:0000256" key="4">
    <source>
        <dbReference type="PROSITE-ProRule" id="PRU00169"/>
    </source>
</evidence>
<comment type="caution">
    <text evidence="7">The sequence shown here is derived from an EMBL/GenBank/DDBJ whole genome shotgun (WGS) entry which is preliminary data.</text>
</comment>
<dbReference type="SMART" id="SM00448">
    <property type="entry name" value="REC"/>
    <property type="match status" value="1"/>
</dbReference>
<dbReference type="Gene3D" id="3.40.50.2300">
    <property type="match status" value="1"/>
</dbReference>
<proteinExistence type="predicted"/>
<sequence>MATIFVVDDEPIIGIGLKALIGEYKRFHDIQTFTDSVKALSQMVSNPPDVLLTDIRMPRMDGLELCRQIQLHKLSTQIVVLSGHGDFAYAQKSMSYGAKEYLLKPITEIELFPVLDKLLAEREAPIFSYADLERWIDQLEESIWMLDRLRVQELLSQGKDELLAGVTGAHLRQRVFDGMMLLARKLNARGVYRFETESLMAANAEHTLTYERFQTEIAVWLQQLGAQRNHETINVLEAALCYIDANLFDENLTLDRVAERLGITPTYFSHYFKKKTNETFVQYRLRKRMEKAKQLLAVPHHKIIDIVGEIGYDSYPHFSRSFKKSTGYSPTEYRALLGIQ</sequence>
<accession>A0ABT2UDJ4</accession>
<dbReference type="Pfam" id="PF12833">
    <property type="entry name" value="HTH_18"/>
    <property type="match status" value="1"/>
</dbReference>
<organism evidence="7 8">
    <name type="scientific">Paenibacillus baimaensis</name>
    <dbReference type="NCBI Taxonomy" id="2982185"/>
    <lineage>
        <taxon>Bacteria</taxon>
        <taxon>Bacillati</taxon>
        <taxon>Bacillota</taxon>
        <taxon>Bacilli</taxon>
        <taxon>Bacillales</taxon>
        <taxon>Paenibacillaceae</taxon>
        <taxon>Paenibacillus</taxon>
    </lineage>
</organism>
<keyword evidence="8" id="KW-1185">Reference proteome</keyword>
<feature type="domain" description="HTH araC/xylS-type" evidence="5">
    <location>
        <begin position="237"/>
        <end position="336"/>
    </location>
</feature>
<dbReference type="Gene3D" id="1.10.10.60">
    <property type="entry name" value="Homeodomain-like"/>
    <property type="match status" value="2"/>
</dbReference>
<dbReference type="InterPro" id="IPR001789">
    <property type="entry name" value="Sig_transdc_resp-reg_receiver"/>
</dbReference>